<sequence>MQNLQREKHDLIKRDSVDLNYSENDVSDNDEESNNTNKCEEIQSETENRSDEIIYKPRNISEGIPHEASVDLDGSGSEDDLPSNNRVERPLSGQEYDTHLISCKKELQLNSTPKRKWAADLGTSEFRTEDAEKMKKFNAGQNVFLECFSMEVQTPSVYSQSQSIEEKMGQDERASHGERMTISHIEKLGNTTFVGEKENVVKEVSLNGKGDNFGDSNVMVIRDKEPKWRSQSISAFQKVVCVLFTLSYSNCFIIWSENHFMFDCAISLSTWGLTRLAHPGIA</sequence>
<dbReference type="Proteomes" id="UP001177140">
    <property type="component" value="Unassembled WGS sequence"/>
</dbReference>
<keyword evidence="3" id="KW-1185">Reference proteome</keyword>
<feature type="region of interest" description="Disordered" evidence="1">
    <location>
        <begin position="1"/>
        <end position="90"/>
    </location>
</feature>
<evidence type="ECO:0000313" key="2">
    <source>
        <dbReference type="EMBL" id="MCL7034690.1"/>
    </source>
</evidence>
<feature type="compositionally biased region" description="Basic and acidic residues" evidence="1">
    <location>
        <begin position="1"/>
        <end position="17"/>
    </location>
</feature>
<proteinExistence type="predicted"/>
<evidence type="ECO:0000313" key="3">
    <source>
        <dbReference type="Proteomes" id="UP001177140"/>
    </source>
</evidence>
<comment type="caution">
    <text evidence="2">The sequence shown here is derived from an EMBL/GenBank/DDBJ whole genome shotgun (WGS) entry which is preliminary data.</text>
</comment>
<feature type="compositionally biased region" description="Basic and acidic residues" evidence="1">
    <location>
        <begin position="38"/>
        <end position="55"/>
    </location>
</feature>
<gene>
    <name evidence="2" type="ORF">MKW94_013755</name>
</gene>
<reference evidence="2" key="1">
    <citation type="submission" date="2022-03" db="EMBL/GenBank/DDBJ databases">
        <title>A functionally conserved STORR gene fusion in Papaver species that diverged 16.8 million years ago.</title>
        <authorList>
            <person name="Catania T."/>
        </authorList>
    </citation>
    <scope>NUCLEOTIDE SEQUENCE</scope>
    <source>
        <strain evidence="2">S-191538</strain>
    </source>
</reference>
<organism evidence="2 3">
    <name type="scientific">Papaver nudicaule</name>
    <name type="common">Iceland poppy</name>
    <dbReference type="NCBI Taxonomy" id="74823"/>
    <lineage>
        <taxon>Eukaryota</taxon>
        <taxon>Viridiplantae</taxon>
        <taxon>Streptophyta</taxon>
        <taxon>Embryophyta</taxon>
        <taxon>Tracheophyta</taxon>
        <taxon>Spermatophyta</taxon>
        <taxon>Magnoliopsida</taxon>
        <taxon>Ranunculales</taxon>
        <taxon>Papaveraceae</taxon>
        <taxon>Papaveroideae</taxon>
        <taxon>Papaver</taxon>
    </lineage>
</organism>
<name>A0AA41SGW7_PAPNU</name>
<evidence type="ECO:0000256" key="1">
    <source>
        <dbReference type="SAM" id="MobiDB-lite"/>
    </source>
</evidence>
<accession>A0AA41SGW7</accession>
<dbReference type="EMBL" id="JAJJMA010148639">
    <property type="protein sequence ID" value="MCL7034690.1"/>
    <property type="molecule type" value="Genomic_DNA"/>
</dbReference>
<dbReference type="AlphaFoldDB" id="A0AA41SGW7"/>
<protein>
    <submittedName>
        <fullName evidence="2">Uncharacterized protein</fullName>
    </submittedName>
</protein>